<dbReference type="WBParaSite" id="PS1159_v2.g24130.t1">
    <property type="protein sequence ID" value="PS1159_v2.g24130.t1"/>
    <property type="gene ID" value="PS1159_v2.g24130"/>
</dbReference>
<dbReference type="Proteomes" id="UP000887580">
    <property type="component" value="Unplaced"/>
</dbReference>
<protein>
    <submittedName>
        <fullName evidence="2">Glutathione S-transferase kappa</fullName>
    </submittedName>
</protein>
<evidence type="ECO:0000313" key="1">
    <source>
        <dbReference type="Proteomes" id="UP000887580"/>
    </source>
</evidence>
<accession>A0AC35G763</accession>
<organism evidence="1 2">
    <name type="scientific">Panagrolaimus sp. PS1159</name>
    <dbReference type="NCBI Taxonomy" id="55785"/>
    <lineage>
        <taxon>Eukaryota</taxon>
        <taxon>Metazoa</taxon>
        <taxon>Ecdysozoa</taxon>
        <taxon>Nematoda</taxon>
        <taxon>Chromadorea</taxon>
        <taxon>Rhabditida</taxon>
        <taxon>Tylenchina</taxon>
        <taxon>Panagrolaimomorpha</taxon>
        <taxon>Panagrolaimoidea</taxon>
        <taxon>Panagrolaimidae</taxon>
        <taxon>Panagrolaimus</taxon>
    </lineage>
</organism>
<sequence>MTANRLPKIPTFVDLYFDVISPYAWIGFEGILQYKEKLEEKNVIIRLKPFFLGGILNLSGNISPIMVPAKAKYMEKDLKMVTKYWGLKFDMNPKFSTETIIQQTLLPQRFLTAVEQHFPDYLIPSAREFWKRIWETHQTIHTETDLKEVAKTFKSGAFGAPWFIIRKNGEPSHCFWGSDRIHIILNECGVDFIGPLKSKI</sequence>
<evidence type="ECO:0000313" key="2">
    <source>
        <dbReference type="WBParaSite" id="PS1159_v2.g24130.t1"/>
    </source>
</evidence>
<reference evidence="2" key="1">
    <citation type="submission" date="2022-11" db="UniProtKB">
        <authorList>
            <consortium name="WormBaseParasite"/>
        </authorList>
    </citation>
    <scope>IDENTIFICATION</scope>
</reference>
<name>A0AC35G763_9BILA</name>
<proteinExistence type="predicted"/>